<evidence type="ECO:0000256" key="1">
    <source>
        <dbReference type="SAM" id="SignalP"/>
    </source>
</evidence>
<name>A0AAV1ZJ65_9ARAC</name>
<keyword evidence="1" id="KW-0732">Signal</keyword>
<reference evidence="2 3" key="1">
    <citation type="submission" date="2024-04" db="EMBL/GenBank/DDBJ databases">
        <authorList>
            <person name="Rising A."/>
            <person name="Reimegard J."/>
            <person name="Sonavane S."/>
            <person name="Akerstrom W."/>
            <person name="Nylinder S."/>
            <person name="Hedman E."/>
            <person name="Kallberg Y."/>
        </authorList>
    </citation>
    <scope>NUCLEOTIDE SEQUENCE [LARGE SCALE GENOMIC DNA]</scope>
</reference>
<evidence type="ECO:0000313" key="2">
    <source>
        <dbReference type="EMBL" id="CAL1270279.1"/>
    </source>
</evidence>
<sequence>MSPRRFYLLMQFLYFFFISGTPSSAECLGLLWKSIPDAFFSFEELERALQAGLSSKTLQDVYDFYSLAIGTLHTHTEPRSLKHLSRSTIRRILCKNACWIPDGIKLTEASDYYHTGSDVKYLNYDDCSTSSVAENIGNAGSGKVNIKYGNCNPSSVAYTVYSYGSGDIYLTFGDTSSVNVPSNGQSGDKWASNIYNQGSGALYINYKNCCSSTSISAQNLYNQGSGDLDVDYGTCSSSKSRLAQNVYNRGSGDMRIVYRSCRNSNAVRTVNLVGSGNVIITYENCRSSSSNYPQVNDQGSGKVTVNCNK</sequence>
<organism evidence="2 3">
    <name type="scientific">Larinioides sclopetarius</name>
    <dbReference type="NCBI Taxonomy" id="280406"/>
    <lineage>
        <taxon>Eukaryota</taxon>
        <taxon>Metazoa</taxon>
        <taxon>Ecdysozoa</taxon>
        <taxon>Arthropoda</taxon>
        <taxon>Chelicerata</taxon>
        <taxon>Arachnida</taxon>
        <taxon>Araneae</taxon>
        <taxon>Araneomorphae</taxon>
        <taxon>Entelegynae</taxon>
        <taxon>Araneoidea</taxon>
        <taxon>Araneidae</taxon>
        <taxon>Larinioides</taxon>
    </lineage>
</organism>
<gene>
    <name evidence="2" type="ORF">LARSCL_LOCUS5205</name>
</gene>
<accession>A0AAV1ZJ65</accession>
<evidence type="ECO:0000313" key="3">
    <source>
        <dbReference type="Proteomes" id="UP001497382"/>
    </source>
</evidence>
<dbReference type="EMBL" id="CAXIEN010000047">
    <property type="protein sequence ID" value="CAL1270279.1"/>
    <property type="molecule type" value="Genomic_DNA"/>
</dbReference>
<proteinExistence type="predicted"/>
<feature type="signal peptide" evidence="1">
    <location>
        <begin position="1"/>
        <end position="25"/>
    </location>
</feature>
<feature type="chain" id="PRO_5043841835" evidence="1">
    <location>
        <begin position="26"/>
        <end position="309"/>
    </location>
</feature>
<dbReference type="AlphaFoldDB" id="A0AAV1ZJ65"/>
<protein>
    <submittedName>
        <fullName evidence="2">Uncharacterized protein</fullName>
    </submittedName>
</protein>
<keyword evidence="3" id="KW-1185">Reference proteome</keyword>
<dbReference type="Proteomes" id="UP001497382">
    <property type="component" value="Unassembled WGS sequence"/>
</dbReference>
<comment type="caution">
    <text evidence="2">The sequence shown here is derived from an EMBL/GenBank/DDBJ whole genome shotgun (WGS) entry which is preliminary data.</text>
</comment>